<dbReference type="EMBL" id="ML992682">
    <property type="protein sequence ID" value="KAF2210209.1"/>
    <property type="molecule type" value="Genomic_DNA"/>
</dbReference>
<dbReference type="Proteomes" id="UP000799539">
    <property type="component" value="Unassembled WGS sequence"/>
</dbReference>
<name>A0A6A6F9Y6_9PEZI</name>
<feature type="region of interest" description="Disordered" evidence="1">
    <location>
        <begin position="40"/>
        <end position="67"/>
    </location>
</feature>
<evidence type="ECO:0000313" key="3">
    <source>
        <dbReference type="Proteomes" id="UP000799539"/>
    </source>
</evidence>
<reference evidence="2" key="1">
    <citation type="journal article" date="2020" name="Stud. Mycol.">
        <title>101 Dothideomycetes genomes: a test case for predicting lifestyles and emergence of pathogens.</title>
        <authorList>
            <person name="Haridas S."/>
            <person name="Albert R."/>
            <person name="Binder M."/>
            <person name="Bloem J."/>
            <person name="Labutti K."/>
            <person name="Salamov A."/>
            <person name="Andreopoulos B."/>
            <person name="Baker S."/>
            <person name="Barry K."/>
            <person name="Bills G."/>
            <person name="Bluhm B."/>
            <person name="Cannon C."/>
            <person name="Castanera R."/>
            <person name="Culley D."/>
            <person name="Daum C."/>
            <person name="Ezra D."/>
            <person name="Gonzalez J."/>
            <person name="Henrissat B."/>
            <person name="Kuo A."/>
            <person name="Liang C."/>
            <person name="Lipzen A."/>
            <person name="Lutzoni F."/>
            <person name="Magnuson J."/>
            <person name="Mondo S."/>
            <person name="Nolan M."/>
            <person name="Ohm R."/>
            <person name="Pangilinan J."/>
            <person name="Park H.-J."/>
            <person name="Ramirez L."/>
            <person name="Alfaro M."/>
            <person name="Sun H."/>
            <person name="Tritt A."/>
            <person name="Yoshinaga Y."/>
            <person name="Zwiers L.-H."/>
            <person name="Turgeon B."/>
            <person name="Goodwin S."/>
            <person name="Spatafora J."/>
            <person name="Crous P."/>
            <person name="Grigoriev I."/>
        </authorList>
    </citation>
    <scope>NUCLEOTIDE SEQUENCE</scope>
    <source>
        <strain evidence="2">SCOH1-5</strain>
    </source>
</reference>
<evidence type="ECO:0000256" key="1">
    <source>
        <dbReference type="SAM" id="MobiDB-lite"/>
    </source>
</evidence>
<accession>A0A6A6F9Y6</accession>
<protein>
    <submittedName>
        <fullName evidence="2">Uncharacterized protein</fullName>
    </submittedName>
</protein>
<sequence>MYFVSIALEQLSSPSFFLTSNALRPPRSSLRFLALASLAPTSSPSPAATHSPRPPIVPAGHQPPSYTTVVQQTLPGRSLAPESHGPSTRRDEMAVMAITAPVDTALDCKAVRCANAGPPVAGAYGSTERLTRTTRGCSHRALSPS</sequence>
<organism evidence="2 3">
    <name type="scientific">Cercospora zeae-maydis SCOH1-5</name>
    <dbReference type="NCBI Taxonomy" id="717836"/>
    <lineage>
        <taxon>Eukaryota</taxon>
        <taxon>Fungi</taxon>
        <taxon>Dikarya</taxon>
        <taxon>Ascomycota</taxon>
        <taxon>Pezizomycotina</taxon>
        <taxon>Dothideomycetes</taxon>
        <taxon>Dothideomycetidae</taxon>
        <taxon>Mycosphaerellales</taxon>
        <taxon>Mycosphaerellaceae</taxon>
        <taxon>Cercospora</taxon>
    </lineage>
</organism>
<feature type="compositionally biased region" description="Low complexity" evidence="1">
    <location>
        <begin position="40"/>
        <end position="51"/>
    </location>
</feature>
<evidence type="ECO:0000313" key="2">
    <source>
        <dbReference type="EMBL" id="KAF2210209.1"/>
    </source>
</evidence>
<proteinExistence type="predicted"/>
<keyword evidence="3" id="KW-1185">Reference proteome</keyword>
<gene>
    <name evidence="2" type="ORF">CERZMDRAFT_86269</name>
</gene>
<dbReference type="AlphaFoldDB" id="A0A6A6F9Y6"/>